<sequence length="111" mass="11910">MQLQEALGKIVETVITLERAGSRITSLTVVSEETCACRGECGRGGCETEYDFTPAIFIETPIEPGNAAGLPAMAVLYEESLPAGDHTLLRTEYSAQCNGCEIRAEVIEPSE</sequence>
<evidence type="ECO:0000313" key="1">
    <source>
        <dbReference type="EMBL" id="VFK69066.1"/>
    </source>
</evidence>
<protein>
    <submittedName>
        <fullName evidence="2">Uncharacterized protein</fullName>
    </submittedName>
</protein>
<dbReference type="AlphaFoldDB" id="A0A451B687"/>
<evidence type="ECO:0000313" key="2">
    <source>
        <dbReference type="EMBL" id="VFK73799.1"/>
    </source>
</evidence>
<name>A0A451B687_9GAMM</name>
<reference evidence="2" key="1">
    <citation type="submission" date="2019-02" db="EMBL/GenBank/DDBJ databases">
        <authorList>
            <person name="Gruber-Vodicka R. H."/>
            <person name="Seah K. B. B."/>
        </authorList>
    </citation>
    <scope>NUCLEOTIDE SEQUENCE</scope>
    <source>
        <strain evidence="2">BECK_BY19</strain>
        <strain evidence="1">BECK_BY8</strain>
    </source>
</reference>
<dbReference type="EMBL" id="CAADGD010000296">
    <property type="protein sequence ID" value="VFK73799.1"/>
    <property type="molecule type" value="Genomic_DNA"/>
</dbReference>
<dbReference type="EMBL" id="CAADFZ010000307">
    <property type="protein sequence ID" value="VFK69066.1"/>
    <property type="molecule type" value="Genomic_DNA"/>
</dbReference>
<gene>
    <name evidence="1" type="ORF">BECKUNK1418G_GA0071005_13072</name>
    <name evidence="2" type="ORF">BECKUNK1418H_GA0071006_12962</name>
</gene>
<accession>A0A451B687</accession>
<proteinExistence type="predicted"/>
<organism evidence="2">
    <name type="scientific">Candidatus Kentrum sp. UNK</name>
    <dbReference type="NCBI Taxonomy" id="2126344"/>
    <lineage>
        <taxon>Bacteria</taxon>
        <taxon>Pseudomonadati</taxon>
        <taxon>Pseudomonadota</taxon>
        <taxon>Gammaproteobacteria</taxon>
        <taxon>Candidatus Kentrum</taxon>
    </lineage>
</organism>